<dbReference type="OrthoDB" id="9790745at2"/>
<dbReference type="SUPFAM" id="SSF52218">
    <property type="entry name" value="Flavoproteins"/>
    <property type="match status" value="1"/>
</dbReference>
<reference evidence="2 5" key="1">
    <citation type="submission" date="2015-03" db="EMBL/GenBank/DDBJ databases">
        <title>Genomic characterization of Dehalococcoides mccartyi strain 11a5, an unusal plasmid-containing chloroethene dechlorinator.</title>
        <authorList>
            <person name="Zhao S."/>
            <person name="Ding C."/>
            <person name="He J."/>
        </authorList>
    </citation>
    <scope>NUCLEOTIDE SEQUENCE [LARGE SCALE GENOMIC DNA]</scope>
    <source>
        <strain evidence="2 5">11a5</strain>
    </source>
</reference>
<dbReference type="PROSITE" id="PS50902">
    <property type="entry name" value="FLAVODOXIN_LIKE"/>
    <property type="match status" value="1"/>
</dbReference>
<sequence length="144" mass="15532">MKSLVIYDSFYGNTEQIARSVASAIGSGAEVCRATETSPSKLLTFDLVIFGSPTQGGRPTKPLQELIKNLPTLKGIKVASFDTRFSNPIVKIFGFAADRIAASLTQKGGQLLAPPTWFFVATEKGPLKEGELERAAAWAKELIK</sequence>
<evidence type="ECO:0000259" key="1">
    <source>
        <dbReference type="PROSITE" id="PS50902"/>
    </source>
</evidence>
<dbReference type="GO" id="GO:0009055">
    <property type="term" value="F:electron transfer activity"/>
    <property type="evidence" value="ECO:0007669"/>
    <property type="project" value="InterPro"/>
</dbReference>
<dbReference type="InterPro" id="IPR008254">
    <property type="entry name" value="Flavodoxin/NO_synth"/>
</dbReference>
<dbReference type="Pfam" id="PF00258">
    <property type="entry name" value="Flavodoxin_1"/>
    <property type="match status" value="1"/>
</dbReference>
<dbReference type="Gene3D" id="3.40.50.360">
    <property type="match status" value="1"/>
</dbReference>
<feature type="domain" description="Flavodoxin-like" evidence="1">
    <location>
        <begin position="3"/>
        <end position="143"/>
    </location>
</feature>
<dbReference type="Proteomes" id="UP000076394">
    <property type="component" value="Chromosome"/>
</dbReference>
<dbReference type="PROSITE" id="PS00201">
    <property type="entry name" value="FLAVODOXIN"/>
    <property type="match status" value="1"/>
</dbReference>
<evidence type="ECO:0000313" key="2">
    <source>
        <dbReference type="EMBL" id="AMU87147.1"/>
    </source>
</evidence>
<dbReference type="EMBL" id="CP011127">
    <property type="protein sequence ID" value="AMU87147.1"/>
    <property type="molecule type" value="Genomic_DNA"/>
</dbReference>
<dbReference type="EMBL" id="QGLC01000017">
    <property type="protein sequence ID" value="RAL69024.1"/>
    <property type="molecule type" value="Genomic_DNA"/>
</dbReference>
<organism evidence="2 5">
    <name type="scientific">Dehalococcoides mccartyi</name>
    <dbReference type="NCBI Taxonomy" id="61435"/>
    <lineage>
        <taxon>Bacteria</taxon>
        <taxon>Bacillati</taxon>
        <taxon>Chloroflexota</taxon>
        <taxon>Dehalococcoidia</taxon>
        <taxon>Dehalococcoidales</taxon>
        <taxon>Dehalococcoidaceae</taxon>
        <taxon>Dehalococcoides</taxon>
    </lineage>
</organism>
<proteinExistence type="predicted"/>
<reference evidence="6 7" key="2">
    <citation type="submission" date="2018-05" db="EMBL/GenBank/DDBJ databases">
        <title>Draft genome sequences of Dehalococcoides mccartyi strains RC and KS.</title>
        <authorList>
            <person name="Higgins S.A."/>
            <person name="Padilla-Crespo E."/>
            <person name="Loeffler F.E."/>
        </authorList>
    </citation>
    <scope>NUCLEOTIDE SEQUENCE [LARGE SCALE GENOMIC DNA]</scope>
    <source>
        <strain evidence="4 6">KS</strain>
        <strain evidence="3 7">RC</strain>
    </source>
</reference>
<protein>
    <submittedName>
        <fullName evidence="2">Flavodoxin</fullName>
    </submittedName>
</protein>
<dbReference type="InterPro" id="IPR029039">
    <property type="entry name" value="Flavoprotein-like_sf"/>
</dbReference>
<dbReference type="Proteomes" id="UP000249146">
    <property type="component" value="Unassembled WGS sequence"/>
</dbReference>
<dbReference type="EMBL" id="QGLD01000015">
    <property type="protein sequence ID" value="RAL70198.1"/>
    <property type="molecule type" value="Genomic_DNA"/>
</dbReference>
<dbReference type="PATRIC" id="fig|61435.8.peg.1315"/>
<dbReference type="InterPro" id="IPR001226">
    <property type="entry name" value="Flavodoxin_CS"/>
</dbReference>
<accession>A0A142VCV3</accession>
<name>A0A142VCV3_9CHLR</name>
<dbReference type="Proteomes" id="UP000248786">
    <property type="component" value="Unassembled WGS sequence"/>
</dbReference>
<dbReference type="AlphaFoldDB" id="A0A142VCV3"/>
<dbReference type="OMA" id="PTHAFGM"/>
<evidence type="ECO:0000313" key="7">
    <source>
        <dbReference type="Proteomes" id="UP000249146"/>
    </source>
</evidence>
<dbReference type="RefSeq" id="WP_011309840.1">
    <property type="nucleotide sequence ID" value="NZ_CP011127.1"/>
</dbReference>
<evidence type="ECO:0000313" key="5">
    <source>
        <dbReference type="Proteomes" id="UP000076394"/>
    </source>
</evidence>
<evidence type="ECO:0000313" key="4">
    <source>
        <dbReference type="EMBL" id="RAL70198.1"/>
    </source>
</evidence>
<evidence type="ECO:0000313" key="3">
    <source>
        <dbReference type="EMBL" id="RAL69024.1"/>
    </source>
</evidence>
<gene>
    <name evidence="4" type="ORF">C1G86_1394</name>
    <name evidence="3" type="ORF">C1G87_1358</name>
    <name evidence="2" type="ORF">Dm11a5_1321</name>
</gene>
<evidence type="ECO:0000313" key="6">
    <source>
        <dbReference type="Proteomes" id="UP000248786"/>
    </source>
</evidence>
<dbReference type="GO" id="GO:0010181">
    <property type="term" value="F:FMN binding"/>
    <property type="evidence" value="ECO:0007669"/>
    <property type="project" value="InterPro"/>
</dbReference>